<proteinExistence type="predicted"/>
<comment type="caution">
    <text evidence="1">The sequence shown here is derived from an EMBL/GenBank/DDBJ whole genome shotgun (WGS) entry which is preliminary data.</text>
</comment>
<dbReference type="Proteomes" id="UP000050265">
    <property type="component" value="Unassembled WGS sequence"/>
</dbReference>
<sequence length="62" mass="6952">MGQSAQTDLYEIVYSRIQERFIKPDDVDVILAVANKIDRDADPISHCEQNLHQPSNLAGTNP</sequence>
<dbReference type="PATRIC" id="fig|53707.9.peg.1453"/>
<reference evidence="1 2" key="1">
    <citation type="submission" date="2015-09" db="EMBL/GenBank/DDBJ databases">
        <title>Genome announcement of multiple Pseudomonas syringae strains.</title>
        <authorList>
            <person name="Thakur S."/>
            <person name="Wang P.W."/>
            <person name="Gong Y."/>
            <person name="Weir B.S."/>
            <person name="Guttman D.S."/>
        </authorList>
    </citation>
    <scope>NUCLEOTIDE SEQUENCE [LARGE SCALE GENOMIC DNA]</scope>
    <source>
        <strain evidence="1 2">ICMP3507</strain>
    </source>
</reference>
<dbReference type="AlphaFoldDB" id="A0A0P9URW8"/>
<evidence type="ECO:0000313" key="1">
    <source>
        <dbReference type="EMBL" id="KPX58817.1"/>
    </source>
</evidence>
<gene>
    <name evidence="1" type="ORF">ALO35_00999</name>
</gene>
<evidence type="ECO:0000313" key="2">
    <source>
        <dbReference type="Proteomes" id="UP000050265"/>
    </source>
</evidence>
<protein>
    <submittedName>
        <fullName evidence="1">Uncharacterized protein</fullName>
    </submittedName>
</protein>
<name>A0A0P9URW8_PSEAV</name>
<accession>A0A0P9URW8</accession>
<organism evidence="1 2">
    <name type="scientific">Pseudomonas amygdali pv. lachrymans</name>
    <name type="common">Pseudomonas syringae pv. lachrymans</name>
    <dbReference type="NCBI Taxonomy" id="53707"/>
    <lineage>
        <taxon>Bacteria</taxon>
        <taxon>Pseudomonadati</taxon>
        <taxon>Pseudomonadota</taxon>
        <taxon>Gammaproteobacteria</taxon>
        <taxon>Pseudomonadales</taxon>
        <taxon>Pseudomonadaceae</taxon>
        <taxon>Pseudomonas</taxon>
        <taxon>Pseudomonas amygdali</taxon>
    </lineage>
</organism>
<dbReference type="EMBL" id="LJQP01000415">
    <property type="protein sequence ID" value="KPX58817.1"/>
    <property type="molecule type" value="Genomic_DNA"/>
</dbReference>